<name>A0A895YMR5_9ACTN</name>
<dbReference type="RefSeq" id="WP_239677386.1">
    <property type="nucleotide sequence ID" value="NZ_CP070499.1"/>
</dbReference>
<sequence length="95" mass="10261">MSPEPDRTVATVLPAAIELTTAYAAGPTDPELFWQTMQRLLLDRAEQSDPPQAVAELLLGTAALASMLLDEAAECSGRERPTILAELHRTYLNGP</sequence>
<reference evidence="1" key="1">
    <citation type="submission" date="2021-02" db="EMBL/GenBank/DDBJ databases">
        <title>Natrosporangium hydrolyticum gen. nov., sp. nov, a haloalkaliphilic actinobacterium from a soda solonchak soil.</title>
        <authorList>
            <person name="Sorokin D.Y."/>
            <person name="Khijniak T.V."/>
            <person name="Zakharycheva A.P."/>
            <person name="Boueva O.V."/>
            <person name="Ariskina E.V."/>
            <person name="Hahnke R.L."/>
            <person name="Bunk B."/>
            <person name="Sproer C."/>
            <person name="Schumann P."/>
            <person name="Evtushenko L.I."/>
            <person name="Kublanov I.V."/>
        </authorList>
    </citation>
    <scope>NUCLEOTIDE SEQUENCE</scope>
    <source>
        <strain evidence="1">DSM 106523</strain>
    </source>
</reference>
<organism evidence="1 2">
    <name type="scientific">Natronosporangium hydrolyticum</name>
    <dbReference type="NCBI Taxonomy" id="2811111"/>
    <lineage>
        <taxon>Bacteria</taxon>
        <taxon>Bacillati</taxon>
        <taxon>Actinomycetota</taxon>
        <taxon>Actinomycetes</taxon>
        <taxon>Micromonosporales</taxon>
        <taxon>Micromonosporaceae</taxon>
        <taxon>Natronosporangium</taxon>
    </lineage>
</organism>
<proteinExistence type="predicted"/>
<protein>
    <submittedName>
        <fullName evidence="1">Uncharacterized protein</fullName>
    </submittedName>
</protein>
<evidence type="ECO:0000313" key="2">
    <source>
        <dbReference type="Proteomes" id="UP000662857"/>
    </source>
</evidence>
<dbReference type="Proteomes" id="UP000662857">
    <property type="component" value="Chromosome"/>
</dbReference>
<dbReference type="EMBL" id="CP070499">
    <property type="protein sequence ID" value="QSB15208.1"/>
    <property type="molecule type" value="Genomic_DNA"/>
</dbReference>
<accession>A0A895YMR5</accession>
<evidence type="ECO:0000313" key="1">
    <source>
        <dbReference type="EMBL" id="QSB15208.1"/>
    </source>
</evidence>
<dbReference type="KEGG" id="nhy:JQS43_02225"/>
<dbReference type="AlphaFoldDB" id="A0A895YMR5"/>
<keyword evidence="2" id="KW-1185">Reference proteome</keyword>
<gene>
    <name evidence="1" type="ORF">JQS43_02225</name>
</gene>